<sequence length="331" mass="37844">MLVYVLKGDVMTRLKLQTEILWQVQLPNTIFGGVSPTLDPFDASTLYISDGFGSSYTSMRLRRLDLTTGKQTANILLRNAVRCMHFSADGQYIFAVTDNKIYRLCRHSLQILEKYEKGIPKYSDFIASNERDTLILSNRLGGSVVAFNYVQGSINRKKLKDGGCRLLQHEHDDYYLITTPVRGSVQRYDVEKGKIETLFEVGTFNASLLDKKGNWYFHPAVYVPAKNYDNHGTGEQMLLSNKILMLGTDGTQKEWDTGVQFKEIRLSADEKSLFLLNTNSILKFVPNKEKIVSKIILNERLEAFFEKQNLILCSEKETSQQRLIARQILKT</sequence>
<gene>
    <name evidence="1" type="ORF">NEICINOT_03726</name>
</gene>
<organism evidence="1 2">
    <name type="scientific">Neisseria cinerea ATCC 14685</name>
    <dbReference type="NCBI Taxonomy" id="546262"/>
    <lineage>
        <taxon>Bacteria</taxon>
        <taxon>Pseudomonadati</taxon>
        <taxon>Pseudomonadota</taxon>
        <taxon>Betaproteobacteria</taxon>
        <taxon>Neisseriales</taxon>
        <taxon>Neisseriaceae</taxon>
        <taxon>Neisseria</taxon>
    </lineage>
</organism>
<evidence type="ECO:0000313" key="1">
    <source>
        <dbReference type="EMBL" id="EEZ72324.1"/>
    </source>
</evidence>
<dbReference type="Proteomes" id="UP000003294">
    <property type="component" value="Unassembled WGS sequence"/>
</dbReference>
<dbReference type="InterPro" id="IPR015943">
    <property type="entry name" value="WD40/YVTN_repeat-like_dom_sf"/>
</dbReference>
<proteinExistence type="predicted"/>
<evidence type="ECO:0000313" key="2">
    <source>
        <dbReference type="Proteomes" id="UP000003294"/>
    </source>
</evidence>
<dbReference type="InterPro" id="IPR011047">
    <property type="entry name" value="Quinoprotein_ADH-like_sf"/>
</dbReference>
<dbReference type="Gene3D" id="2.130.10.10">
    <property type="entry name" value="YVTN repeat-like/Quinoprotein amine dehydrogenase"/>
    <property type="match status" value="1"/>
</dbReference>
<dbReference type="AlphaFoldDB" id="D0W248"/>
<name>D0W248_NEICI</name>
<reference evidence="1 2" key="1">
    <citation type="submission" date="2009-10" db="EMBL/GenBank/DDBJ databases">
        <authorList>
            <person name="Weinstock G."/>
            <person name="Sodergren E."/>
            <person name="Clifton S."/>
            <person name="Fulton L."/>
            <person name="Fulton B."/>
            <person name="Courtney L."/>
            <person name="Fronick C."/>
            <person name="Harrison M."/>
            <person name="Strong C."/>
            <person name="Farmer C."/>
            <person name="Delahaunty K."/>
            <person name="Markovic C."/>
            <person name="Hall O."/>
            <person name="Minx P."/>
            <person name="Tomlinson C."/>
            <person name="Mitreva M."/>
            <person name="Nelson J."/>
            <person name="Hou S."/>
            <person name="Wollam A."/>
            <person name="Pepin K.H."/>
            <person name="Johnson M."/>
            <person name="Bhonagiri V."/>
            <person name="Nash W.E."/>
            <person name="Warren W."/>
            <person name="Chinwalla A."/>
            <person name="Mardis E.R."/>
            <person name="Wilson R.K."/>
        </authorList>
    </citation>
    <scope>NUCLEOTIDE SEQUENCE [LARGE SCALE GENOMIC DNA]</scope>
    <source>
        <strain evidence="1 2">ATCC 14685</strain>
    </source>
</reference>
<comment type="caution">
    <text evidence="1">The sequence shown here is derived from an EMBL/GenBank/DDBJ whole genome shotgun (WGS) entry which is preliminary data.</text>
</comment>
<protein>
    <submittedName>
        <fullName evidence="1">Uncharacterized protein</fullName>
    </submittedName>
</protein>
<dbReference type="STRING" id="546262.NEICINOT_03726"/>
<dbReference type="SUPFAM" id="SSF50998">
    <property type="entry name" value="Quinoprotein alcohol dehydrogenase-like"/>
    <property type="match status" value="1"/>
</dbReference>
<dbReference type="EMBL" id="ACDY02000003">
    <property type="protein sequence ID" value="EEZ72324.1"/>
    <property type="molecule type" value="Genomic_DNA"/>
</dbReference>
<accession>D0W248</accession>
<dbReference type="eggNOG" id="ENOG502ZB09">
    <property type="taxonomic scope" value="Bacteria"/>
</dbReference>